<organism evidence="1 2">
    <name type="scientific">Scleroderma citrinum Foug A</name>
    <dbReference type="NCBI Taxonomy" id="1036808"/>
    <lineage>
        <taxon>Eukaryota</taxon>
        <taxon>Fungi</taxon>
        <taxon>Dikarya</taxon>
        <taxon>Basidiomycota</taxon>
        <taxon>Agaricomycotina</taxon>
        <taxon>Agaricomycetes</taxon>
        <taxon>Agaricomycetidae</taxon>
        <taxon>Boletales</taxon>
        <taxon>Sclerodermatineae</taxon>
        <taxon>Sclerodermataceae</taxon>
        <taxon>Scleroderma</taxon>
    </lineage>
</organism>
<dbReference type="Proteomes" id="UP000053989">
    <property type="component" value="Unassembled WGS sequence"/>
</dbReference>
<dbReference type="AlphaFoldDB" id="A0A0C3AAU7"/>
<reference evidence="1 2" key="1">
    <citation type="submission" date="2014-04" db="EMBL/GenBank/DDBJ databases">
        <authorList>
            <consortium name="DOE Joint Genome Institute"/>
            <person name="Kuo A."/>
            <person name="Kohler A."/>
            <person name="Nagy L.G."/>
            <person name="Floudas D."/>
            <person name="Copeland A."/>
            <person name="Barry K.W."/>
            <person name="Cichocki N."/>
            <person name="Veneault-Fourrey C."/>
            <person name="LaButti K."/>
            <person name="Lindquist E.A."/>
            <person name="Lipzen A."/>
            <person name="Lundell T."/>
            <person name="Morin E."/>
            <person name="Murat C."/>
            <person name="Sun H."/>
            <person name="Tunlid A."/>
            <person name="Henrissat B."/>
            <person name="Grigoriev I.V."/>
            <person name="Hibbett D.S."/>
            <person name="Martin F."/>
            <person name="Nordberg H.P."/>
            <person name="Cantor M.N."/>
            <person name="Hua S.X."/>
        </authorList>
    </citation>
    <scope>NUCLEOTIDE SEQUENCE [LARGE SCALE GENOMIC DNA]</scope>
    <source>
        <strain evidence="1 2">Foug A</strain>
    </source>
</reference>
<protein>
    <submittedName>
        <fullName evidence="1">Uncharacterized protein</fullName>
    </submittedName>
</protein>
<proteinExistence type="predicted"/>
<gene>
    <name evidence="1" type="ORF">SCLCIDRAFT_1207101</name>
</gene>
<dbReference type="HOGENOM" id="CLU_2251634_0_0_1"/>
<accession>A0A0C3AAU7</accession>
<dbReference type="InParanoid" id="A0A0C3AAU7"/>
<dbReference type="EMBL" id="KN822004">
    <property type="protein sequence ID" value="KIM70908.1"/>
    <property type="molecule type" value="Genomic_DNA"/>
</dbReference>
<sequence>MHRVSSMRSVHCARVNEWPICWTRLVSVRKMNSASGVYVQLATSPVYLHMRNEGGLRSVETREKQLSPIERLPLLCHAKRNVGGYGARHYQGDLWYSKYPYAFV</sequence>
<reference evidence="2" key="2">
    <citation type="submission" date="2015-01" db="EMBL/GenBank/DDBJ databases">
        <title>Evolutionary Origins and Diversification of the Mycorrhizal Mutualists.</title>
        <authorList>
            <consortium name="DOE Joint Genome Institute"/>
            <consortium name="Mycorrhizal Genomics Consortium"/>
            <person name="Kohler A."/>
            <person name="Kuo A."/>
            <person name="Nagy L.G."/>
            <person name="Floudas D."/>
            <person name="Copeland A."/>
            <person name="Barry K.W."/>
            <person name="Cichocki N."/>
            <person name="Veneault-Fourrey C."/>
            <person name="LaButti K."/>
            <person name="Lindquist E.A."/>
            <person name="Lipzen A."/>
            <person name="Lundell T."/>
            <person name="Morin E."/>
            <person name="Murat C."/>
            <person name="Riley R."/>
            <person name="Ohm R."/>
            <person name="Sun H."/>
            <person name="Tunlid A."/>
            <person name="Henrissat B."/>
            <person name="Grigoriev I.V."/>
            <person name="Hibbett D.S."/>
            <person name="Martin F."/>
        </authorList>
    </citation>
    <scope>NUCLEOTIDE SEQUENCE [LARGE SCALE GENOMIC DNA]</scope>
    <source>
        <strain evidence="2">Foug A</strain>
    </source>
</reference>
<evidence type="ECO:0000313" key="2">
    <source>
        <dbReference type="Proteomes" id="UP000053989"/>
    </source>
</evidence>
<evidence type="ECO:0000313" key="1">
    <source>
        <dbReference type="EMBL" id="KIM70908.1"/>
    </source>
</evidence>
<keyword evidence="2" id="KW-1185">Reference proteome</keyword>
<name>A0A0C3AAU7_9AGAM</name>